<proteinExistence type="inferred from homology"/>
<dbReference type="OMA" id="KDSHDEA"/>
<dbReference type="GO" id="GO:0003682">
    <property type="term" value="F:chromatin binding"/>
    <property type="evidence" value="ECO:0007669"/>
    <property type="project" value="TreeGrafter"/>
</dbReference>
<sequence>MISDSNQEQSCNENGGSFHMIQPHRDLEVNWGIDIAKNLEIYLLKIYSAGVGNDGHSIDFTEAALLLEGSVQVYSRKVEYLHSLVRQAVEFFSQISQPEQPKNVSEQPEVGGEPAASSSVDDFWVPDEIEVDPNRNLPKTTTRDDVSFVRPPADLLVFEGDGLDATGDGGSLESYTLATSYIYKDFLLLNPCDAAAVDDYLKGDDEVDKGQDGGNRGSSWPFESCKNFPAPTKQSGGSAHNLSVGRSHNVNLHQSPYDDHGFGFNNPHSPPCNIHESDDDEFAVEGRSPLGHMDDSDDEDDPWKPLNPNEPGNLEAKPFRKVEASIWNIGNSSKQVSVTTDFPEASLDGPISADLTQIWEALRRDREDQQQPQSPPFYEKLRQSLVLGGLEKFDAHPKSKDGDEDSVGGYNSEDNEFEPPIFDMAEGAYINDDIPVPSNMHEDGSDHEANAHEHENPIPEDLCHSHLNSLLGNMRLSEMQTDSDARISAWKQSIEQDLEEHDTRPAFDVDDYGERVLDTLSRSFDNESAMSFADVVRGQEKHDVARSFSAILQLMNNGNVDLQTSATTEKEATCYTAEKPFSVKLLRPAKRRHDAQLGSSQKRSLPETKNGESEDESGDSGEENRDPSVSQPQ</sequence>
<dbReference type="STRING" id="79200.A0A164SJ25"/>
<feature type="region of interest" description="Disordered" evidence="7">
    <location>
        <begin position="393"/>
        <end position="419"/>
    </location>
</feature>
<evidence type="ECO:0000256" key="5">
    <source>
        <dbReference type="ARBA" id="ARBA00023242"/>
    </source>
</evidence>
<protein>
    <recommendedName>
        <fullName evidence="3">Condensin-2 complex subunit H2</fullName>
    </recommendedName>
    <alternativeName>
        <fullName evidence="6">Non-SMC condensin II complex subunit H2</fullName>
    </alternativeName>
</protein>
<dbReference type="Proteomes" id="UP000077755">
    <property type="component" value="Chromosome 7"/>
</dbReference>
<gene>
    <name evidence="11" type="ORF">DCAR_023300</name>
    <name evidence="12" type="ORF">DCAR_0726727</name>
</gene>
<dbReference type="InterPro" id="IPR031737">
    <property type="entry name" value="CNDH2_C"/>
</dbReference>
<evidence type="ECO:0000313" key="12">
    <source>
        <dbReference type="EMBL" id="WOH07297.1"/>
    </source>
</evidence>
<organism evidence="11">
    <name type="scientific">Daucus carota subsp. sativus</name>
    <name type="common">Carrot</name>
    <dbReference type="NCBI Taxonomy" id="79200"/>
    <lineage>
        <taxon>Eukaryota</taxon>
        <taxon>Viridiplantae</taxon>
        <taxon>Streptophyta</taxon>
        <taxon>Embryophyta</taxon>
        <taxon>Tracheophyta</taxon>
        <taxon>Spermatophyta</taxon>
        <taxon>Magnoliopsida</taxon>
        <taxon>eudicotyledons</taxon>
        <taxon>Gunneridae</taxon>
        <taxon>Pentapetalae</taxon>
        <taxon>asterids</taxon>
        <taxon>campanulids</taxon>
        <taxon>Apiales</taxon>
        <taxon>Apiaceae</taxon>
        <taxon>Apioideae</taxon>
        <taxon>Scandiceae</taxon>
        <taxon>Daucinae</taxon>
        <taxon>Daucus</taxon>
        <taxon>Daucus sect. Daucus</taxon>
    </lineage>
</organism>
<keyword evidence="5" id="KW-0539">Nucleus</keyword>
<dbReference type="EMBL" id="CP093349">
    <property type="protein sequence ID" value="WOH07297.1"/>
    <property type="molecule type" value="Genomic_DNA"/>
</dbReference>
<evidence type="ECO:0000313" key="11">
    <source>
        <dbReference type="EMBL" id="KZM86166.1"/>
    </source>
</evidence>
<dbReference type="Pfam" id="PF16858">
    <property type="entry name" value="CNDH2_C"/>
    <property type="match status" value="1"/>
</dbReference>
<evidence type="ECO:0000313" key="13">
    <source>
        <dbReference type="Proteomes" id="UP000077755"/>
    </source>
</evidence>
<evidence type="ECO:0000256" key="6">
    <source>
        <dbReference type="ARBA" id="ARBA00030479"/>
    </source>
</evidence>
<feature type="compositionally biased region" description="Polar residues" evidence="7">
    <location>
        <begin position="232"/>
        <end position="254"/>
    </location>
</feature>
<feature type="compositionally biased region" description="Polar residues" evidence="7">
    <location>
        <begin position="96"/>
        <end position="106"/>
    </location>
</feature>
<dbReference type="InterPro" id="IPR031719">
    <property type="entry name" value="H2_M"/>
</dbReference>
<reference evidence="12" key="2">
    <citation type="submission" date="2022-03" db="EMBL/GenBank/DDBJ databases">
        <title>Draft title - Genomic analysis of global carrot germplasm unveils the trajectory of domestication and the origin of high carotenoid orange carrot.</title>
        <authorList>
            <person name="Iorizzo M."/>
            <person name="Ellison S."/>
            <person name="Senalik D."/>
            <person name="Macko-Podgorni A."/>
            <person name="Grzebelus D."/>
            <person name="Bostan H."/>
            <person name="Rolling W."/>
            <person name="Curaba J."/>
            <person name="Simon P."/>
        </authorList>
    </citation>
    <scope>NUCLEOTIDE SEQUENCE</scope>
    <source>
        <tissue evidence="12">Leaf</tissue>
    </source>
</reference>
<comment type="similarity">
    <text evidence="2">Belongs to the CND2 H2 (condensin-2 subunit 2) family.</text>
</comment>
<evidence type="ECO:0000259" key="10">
    <source>
        <dbReference type="Pfam" id="PF16869"/>
    </source>
</evidence>
<feature type="region of interest" description="Disordered" evidence="7">
    <location>
        <begin position="96"/>
        <end position="120"/>
    </location>
</feature>
<feature type="compositionally biased region" description="Basic and acidic residues" evidence="7">
    <location>
        <begin position="440"/>
        <end position="463"/>
    </location>
</feature>
<dbReference type="EMBL" id="LNRQ01000007">
    <property type="protein sequence ID" value="KZM86166.1"/>
    <property type="molecule type" value="Genomic_DNA"/>
</dbReference>
<dbReference type="Gramene" id="KZM86166">
    <property type="protein sequence ID" value="KZM86166"/>
    <property type="gene ID" value="DCAR_023300"/>
</dbReference>
<dbReference type="Pfam" id="PF16869">
    <property type="entry name" value="CNDH2_M"/>
    <property type="match status" value="1"/>
</dbReference>
<reference evidence="11" key="1">
    <citation type="journal article" date="2016" name="Nat. Genet.">
        <title>A high-quality carrot genome assembly provides new insights into carotenoid accumulation and asterid genome evolution.</title>
        <authorList>
            <person name="Iorizzo M."/>
            <person name="Ellison S."/>
            <person name="Senalik D."/>
            <person name="Zeng P."/>
            <person name="Satapoomin P."/>
            <person name="Huang J."/>
            <person name="Bowman M."/>
            <person name="Iovene M."/>
            <person name="Sanseverino W."/>
            <person name="Cavagnaro P."/>
            <person name="Yildiz M."/>
            <person name="Macko-Podgorni A."/>
            <person name="Moranska E."/>
            <person name="Grzebelus E."/>
            <person name="Grzebelus D."/>
            <person name="Ashrafi H."/>
            <person name="Zheng Z."/>
            <person name="Cheng S."/>
            <person name="Spooner D."/>
            <person name="Van Deynze A."/>
            <person name="Simon P."/>
        </authorList>
    </citation>
    <scope>NUCLEOTIDE SEQUENCE [LARGE SCALE GENOMIC DNA]</scope>
    <source>
        <tissue evidence="11">Leaf</tissue>
    </source>
</reference>
<dbReference type="InterPro" id="IPR009378">
    <property type="entry name" value="H2_N"/>
</dbReference>
<dbReference type="GO" id="GO:0051306">
    <property type="term" value="P:mitotic sister chromatid separation"/>
    <property type="evidence" value="ECO:0007669"/>
    <property type="project" value="TreeGrafter"/>
</dbReference>
<evidence type="ECO:0000256" key="2">
    <source>
        <dbReference type="ARBA" id="ARBA00007844"/>
    </source>
</evidence>
<feature type="domain" description="Condensin II complex subunit H2 N-terminal" evidence="8">
    <location>
        <begin position="18"/>
        <end position="129"/>
    </location>
</feature>
<name>A0A164SJ25_DAUCS</name>
<accession>A0A164SJ25</accession>
<dbReference type="AlphaFoldDB" id="A0A164SJ25"/>
<feature type="region of interest" description="Disordered" evidence="7">
    <location>
        <begin position="431"/>
        <end position="463"/>
    </location>
</feature>
<comment type="subcellular location">
    <subcellularLocation>
        <location evidence="1">Nucleus</location>
    </subcellularLocation>
</comment>
<feature type="region of interest" description="Disordered" evidence="7">
    <location>
        <begin position="207"/>
        <end position="315"/>
    </location>
</feature>
<feature type="region of interest" description="Disordered" evidence="7">
    <location>
        <begin position="586"/>
        <end position="633"/>
    </location>
</feature>
<feature type="domain" description="Condensin II complex subunit H2 middle" evidence="10">
    <location>
        <begin position="150"/>
        <end position="300"/>
    </location>
</feature>
<feature type="domain" description="Condensin-2 complex subunit H2 C-terminal" evidence="9">
    <location>
        <begin position="460"/>
        <end position="592"/>
    </location>
</feature>
<keyword evidence="13" id="KW-1185">Reference proteome</keyword>
<evidence type="ECO:0000259" key="8">
    <source>
        <dbReference type="Pfam" id="PF06278"/>
    </source>
</evidence>
<dbReference type="Pfam" id="PF06278">
    <property type="entry name" value="CNDH2_N"/>
    <property type="match status" value="1"/>
</dbReference>
<dbReference type="GO" id="GO:0005634">
    <property type="term" value="C:nucleus"/>
    <property type="evidence" value="ECO:0007669"/>
    <property type="project" value="UniProtKB-SubCell"/>
</dbReference>
<evidence type="ECO:0000256" key="3">
    <source>
        <dbReference type="ARBA" id="ARBA00016903"/>
    </source>
</evidence>
<dbReference type="GO" id="GO:0010032">
    <property type="term" value="P:meiotic chromosome condensation"/>
    <property type="evidence" value="ECO:0007669"/>
    <property type="project" value="TreeGrafter"/>
</dbReference>
<evidence type="ECO:0000256" key="1">
    <source>
        <dbReference type="ARBA" id="ARBA00004123"/>
    </source>
</evidence>
<evidence type="ECO:0000256" key="7">
    <source>
        <dbReference type="SAM" id="MobiDB-lite"/>
    </source>
</evidence>
<evidence type="ECO:0000259" key="9">
    <source>
        <dbReference type="Pfam" id="PF16858"/>
    </source>
</evidence>
<dbReference type="InterPro" id="IPR031739">
    <property type="entry name" value="Ncaph2"/>
</dbReference>
<dbReference type="GO" id="GO:0000796">
    <property type="term" value="C:condensin complex"/>
    <property type="evidence" value="ECO:0007669"/>
    <property type="project" value="TreeGrafter"/>
</dbReference>
<evidence type="ECO:0000256" key="4">
    <source>
        <dbReference type="ARBA" id="ARBA00023067"/>
    </source>
</evidence>
<dbReference type="PANTHER" id="PTHR14324:SF3">
    <property type="entry name" value="CONDENSIN-2 COMPLEX SUBUNIT H2"/>
    <property type="match status" value="1"/>
</dbReference>
<dbReference type="PANTHER" id="PTHR14324">
    <property type="entry name" value="CONDENSIN-2 COMPLEX SUBUNIT H2"/>
    <property type="match status" value="1"/>
</dbReference>
<keyword evidence="4" id="KW-0226">DNA condensation</keyword>